<dbReference type="PANTHER" id="PTHR33799">
    <property type="entry name" value="PTS PERMEASE-RELATED-RELATED"/>
    <property type="match status" value="1"/>
</dbReference>
<evidence type="ECO:0000256" key="4">
    <source>
        <dbReference type="ARBA" id="ARBA00022597"/>
    </source>
</evidence>
<dbReference type="Gene3D" id="3.40.50.510">
    <property type="entry name" value="Phosphotransferase system, mannose-type IIA component"/>
    <property type="match status" value="1"/>
</dbReference>
<name>A0A5P8M624_9LACO</name>
<dbReference type="GO" id="GO:0016020">
    <property type="term" value="C:membrane"/>
    <property type="evidence" value="ECO:0007669"/>
    <property type="project" value="InterPro"/>
</dbReference>
<dbReference type="CDD" id="cd00006">
    <property type="entry name" value="PTS_IIA_man"/>
    <property type="match status" value="1"/>
</dbReference>
<dbReference type="Proteomes" id="UP000326779">
    <property type="component" value="Chromosome"/>
</dbReference>
<dbReference type="InterPro" id="IPR033887">
    <property type="entry name" value="PTS_IIA_man"/>
</dbReference>
<comment type="subcellular location">
    <subcellularLocation>
        <location evidence="1">Cytoplasm</location>
    </subcellularLocation>
</comment>
<gene>
    <name evidence="9" type="ORF">D1010_11285</name>
</gene>
<dbReference type="InterPro" id="IPR036662">
    <property type="entry name" value="PTS_EIIA_man-typ_sf"/>
</dbReference>
<evidence type="ECO:0000256" key="2">
    <source>
        <dbReference type="ARBA" id="ARBA00022448"/>
    </source>
</evidence>
<evidence type="ECO:0000256" key="1">
    <source>
        <dbReference type="ARBA" id="ARBA00004496"/>
    </source>
</evidence>
<dbReference type="NCBIfam" id="NF040761">
    <property type="entry name" value="AgaF"/>
    <property type="match status" value="1"/>
</dbReference>
<organism evidence="9 10">
    <name type="scientific">Schleiferilactobacillus harbinensis</name>
    <dbReference type="NCBI Taxonomy" id="304207"/>
    <lineage>
        <taxon>Bacteria</taxon>
        <taxon>Bacillati</taxon>
        <taxon>Bacillota</taxon>
        <taxon>Bacilli</taxon>
        <taxon>Lactobacillales</taxon>
        <taxon>Lactobacillaceae</taxon>
        <taxon>Schleiferilactobacillus</taxon>
    </lineage>
</organism>
<evidence type="ECO:0000256" key="6">
    <source>
        <dbReference type="ARBA" id="ARBA00022683"/>
    </source>
</evidence>
<evidence type="ECO:0000256" key="3">
    <source>
        <dbReference type="ARBA" id="ARBA00022490"/>
    </source>
</evidence>
<dbReference type="Pfam" id="PF03610">
    <property type="entry name" value="EIIA-man"/>
    <property type="match status" value="1"/>
</dbReference>
<dbReference type="AlphaFoldDB" id="A0A5P8M624"/>
<keyword evidence="5" id="KW-0808">Transferase</keyword>
<evidence type="ECO:0000256" key="5">
    <source>
        <dbReference type="ARBA" id="ARBA00022679"/>
    </source>
</evidence>
<protein>
    <submittedName>
        <fullName evidence="9">PTS fructose transporter subunit IIA</fullName>
    </submittedName>
</protein>
<evidence type="ECO:0000313" key="9">
    <source>
        <dbReference type="EMBL" id="QFR23933.1"/>
    </source>
</evidence>
<dbReference type="KEGG" id="lhb:D1010_11285"/>
<dbReference type="PROSITE" id="PS51096">
    <property type="entry name" value="PTS_EIIA_TYPE_4"/>
    <property type="match status" value="1"/>
</dbReference>
<dbReference type="GO" id="GO:0005737">
    <property type="term" value="C:cytoplasm"/>
    <property type="evidence" value="ECO:0007669"/>
    <property type="project" value="UniProtKB-SubCell"/>
</dbReference>
<keyword evidence="3" id="KW-0963">Cytoplasm</keyword>
<dbReference type="SUPFAM" id="SSF53062">
    <property type="entry name" value="PTS system fructose IIA component-like"/>
    <property type="match status" value="1"/>
</dbReference>
<dbReference type="InterPro" id="IPR051471">
    <property type="entry name" value="Bacterial_PTS_sugar_comp"/>
</dbReference>
<dbReference type="GO" id="GO:0009401">
    <property type="term" value="P:phosphoenolpyruvate-dependent sugar phosphotransferase system"/>
    <property type="evidence" value="ECO:0007669"/>
    <property type="project" value="UniProtKB-KW"/>
</dbReference>
<keyword evidence="7" id="KW-0418">Kinase</keyword>
<keyword evidence="2" id="KW-0813">Transport</keyword>
<evidence type="ECO:0000313" key="10">
    <source>
        <dbReference type="Proteomes" id="UP000326779"/>
    </source>
</evidence>
<accession>A0A5P8M624</accession>
<evidence type="ECO:0000256" key="7">
    <source>
        <dbReference type="ARBA" id="ARBA00022777"/>
    </source>
</evidence>
<feature type="domain" description="PTS EIIA type-4" evidence="8">
    <location>
        <begin position="10"/>
        <end position="132"/>
    </location>
</feature>
<dbReference type="GO" id="GO:0016301">
    <property type="term" value="F:kinase activity"/>
    <property type="evidence" value="ECO:0007669"/>
    <property type="project" value="UniProtKB-KW"/>
</dbReference>
<evidence type="ECO:0000259" key="8">
    <source>
        <dbReference type="PROSITE" id="PS51096"/>
    </source>
</evidence>
<dbReference type="PANTHER" id="PTHR33799:SF1">
    <property type="entry name" value="PTS SYSTEM MANNOSE-SPECIFIC EIIAB COMPONENT-RELATED"/>
    <property type="match status" value="1"/>
</dbReference>
<sequence length="150" mass="15975">MTNRMGYSVLIGIIITGHGHFASGIVSTIKLLSGSQQKLTAVDFTEGMTAEELQTHLTKAVKDLGDVSGVAFFTDIPGGTPFNQAVLYHTQHKETTVMAGTNVSMVMEVLFQRELSVGQFTTVALQAGKAGVVAYKSRPRQAAADDEDGI</sequence>
<proteinExistence type="predicted"/>
<keyword evidence="6" id="KW-0598">Phosphotransferase system</keyword>
<keyword evidence="4" id="KW-0762">Sugar transport</keyword>
<dbReference type="EMBL" id="CP045143">
    <property type="protein sequence ID" value="QFR23933.1"/>
    <property type="molecule type" value="Genomic_DNA"/>
</dbReference>
<reference evidence="9 10" key="1">
    <citation type="submission" date="2019-10" db="EMBL/GenBank/DDBJ databases">
        <title>The completed genome of Lactobacillus harbinensis M1.</title>
        <authorList>
            <person name="Zheng Y."/>
        </authorList>
    </citation>
    <scope>NUCLEOTIDE SEQUENCE [LARGE SCALE GENOMIC DNA]</scope>
    <source>
        <strain evidence="9 10">M1</strain>
    </source>
</reference>
<dbReference type="InterPro" id="IPR004701">
    <property type="entry name" value="PTS_EIIA_man-typ"/>
</dbReference>